<dbReference type="PANTHER" id="PTHR32234:SF3">
    <property type="entry name" value="SUPPRESSION OF COPPER SENSITIVITY PROTEIN"/>
    <property type="match status" value="1"/>
</dbReference>
<feature type="transmembrane region" description="Helical" evidence="9">
    <location>
        <begin position="465"/>
        <end position="483"/>
    </location>
</feature>
<evidence type="ECO:0000256" key="3">
    <source>
        <dbReference type="ARBA" id="ARBA00022692"/>
    </source>
</evidence>
<proteinExistence type="predicted"/>
<feature type="transmembrane region" description="Helical" evidence="9">
    <location>
        <begin position="427"/>
        <end position="453"/>
    </location>
</feature>
<name>A0A286RGZ2_9BACT</name>
<feature type="transmembrane region" description="Helical" evidence="9">
    <location>
        <begin position="317"/>
        <end position="341"/>
    </location>
</feature>
<feature type="transmembrane region" description="Helical" evidence="9">
    <location>
        <begin position="489"/>
        <end position="508"/>
    </location>
</feature>
<dbReference type="GO" id="GO:0045454">
    <property type="term" value="P:cell redox homeostasis"/>
    <property type="evidence" value="ECO:0007669"/>
    <property type="project" value="TreeGrafter"/>
</dbReference>
<feature type="transmembrane region" description="Helical" evidence="9">
    <location>
        <begin position="353"/>
        <end position="377"/>
    </location>
</feature>
<dbReference type="KEGG" id="ttf:THTE_2626"/>
<evidence type="ECO:0000259" key="10">
    <source>
        <dbReference type="PROSITE" id="PS51352"/>
    </source>
</evidence>
<dbReference type="PANTHER" id="PTHR32234">
    <property type="entry name" value="THIOL:DISULFIDE INTERCHANGE PROTEIN DSBD"/>
    <property type="match status" value="1"/>
</dbReference>
<dbReference type="GO" id="GO:0047134">
    <property type="term" value="F:protein-disulfide reductase [NAD(P)H] activity"/>
    <property type="evidence" value="ECO:0007669"/>
    <property type="project" value="UniProtKB-EC"/>
</dbReference>
<evidence type="ECO:0000256" key="9">
    <source>
        <dbReference type="SAM" id="Phobius"/>
    </source>
</evidence>
<evidence type="ECO:0000256" key="6">
    <source>
        <dbReference type="ARBA" id="ARBA00023136"/>
    </source>
</evidence>
<accession>A0A286RGZ2</accession>
<keyword evidence="12" id="KW-1185">Reference proteome</keyword>
<evidence type="ECO:0000256" key="5">
    <source>
        <dbReference type="ARBA" id="ARBA00022989"/>
    </source>
</evidence>
<sequence>MSWWAWVAFALAVYLIGLGLPLAWAEEAFSGGFFAGGNSAQKVKVEAYITRLPEVERPVLVVKAVVEPGWHIYSLTQGPGGPVPTKISVLAPERVRLASRLVVFPDPETHREAAFPDVLVESHEGTVHWAGELEINSGVGDLRDLVVEGSFLAQPCDASSCLPPRTQRFSARFTENPPIEKEVLKELVKRLQAAVTQGSREESTRGSTEEAEGGIKSRDQHKELAGPREVELLPWQPFSLERFKHLVGPEFNPDQLKITLFNQSSSIWYLVLQMAAGFLGGILLNVMPCVLPVIGLKLFAFMQQAGESRWKAFWLNVWYSIGLLSVFALLAGLAITLQFGWGHLFRLAGFNVVMAAVVFAMALAFLGIWTIPIPGFVGSGRAAELAEKEGVLGAFFKGVFTTFLATPCTGPFMGSALAWAFTQPPLTVFLVFMSVGLGMASPYLVVGLFPELIRFLPKPGPWMEVFERIMGFVLLGTVLFILTFLDWPYIVPTVGLLFAIWAACWWVERAAMTGITLRKVRAWVGAVGFVALAWLLLFPGIPVQERRIGGLLRVMEARLRERVQELALRELGPQSEISPIANQSSGNSSGKSGGYTVLVDCTADWCLTCKTLEATVLNSRPVRDALRDNRVVLLKADWTHEAPEVTQFLKWLGFQQVPVIAIFPAGRPNEPIIFTGWYTQKDILRALQEAGPSRNMEVPGGGLAG</sequence>
<dbReference type="SUPFAM" id="SSF52833">
    <property type="entry name" value="Thioredoxin-like"/>
    <property type="match status" value="1"/>
</dbReference>
<dbReference type="InterPro" id="IPR036249">
    <property type="entry name" value="Thioredoxin-like_sf"/>
</dbReference>
<feature type="transmembrane region" description="Helical" evidence="9">
    <location>
        <begin position="398"/>
        <end position="421"/>
    </location>
</feature>
<dbReference type="InterPro" id="IPR017937">
    <property type="entry name" value="Thioredoxin_CS"/>
</dbReference>
<evidence type="ECO:0000256" key="7">
    <source>
        <dbReference type="ARBA" id="ARBA00023284"/>
    </source>
</evidence>
<comment type="subcellular location">
    <subcellularLocation>
        <location evidence="1">Cell membrane</location>
        <topology evidence="1">Multi-pass membrane protein</topology>
    </subcellularLocation>
</comment>
<dbReference type="Gene3D" id="3.40.30.10">
    <property type="entry name" value="Glutaredoxin"/>
    <property type="match status" value="1"/>
</dbReference>
<dbReference type="AlphaFoldDB" id="A0A286RGZ2"/>
<keyword evidence="4" id="KW-0201">Cytochrome c-type biogenesis</keyword>
<keyword evidence="5 9" id="KW-1133">Transmembrane helix</keyword>
<dbReference type="GO" id="GO:0017004">
    <property type="term" value="P:cytochrome complex assembly"/>
    <property type="evidence" value="ECO:0007669"/>
    <property type="project" value="UniProtKB-KW"/>
</dbReference>
<feature type="domain" description="Thioredoxin" evidence="10">
    <location>
        <begin position="574"/>
        <end position="692"/>
    </location>
</feature>
<dbReference type="PROSITE" id="PS51352">
    <property type="entry name" value="THIOREDOXIN_2"/>
    <property type="match status" value="1"/>
</dbReference>
<dbReference type="GO" id="GO:0005886">
    <property type="term" value="C:plasma membrane"/>
    <property type="evidence" value="ECO:0007669"/>
    <property type="project" value="UniProtKB-SubCell"/>
</dbReference>
<keyword evidence="3 9" id="KW-0812">Transmembrane</keyword>
<protein>
    <submittedName>
        <fullName evidence="11">Cytochrome c-type biogenesis protein DsbD, protein-disulfide reductase</fullName>
        <ecNumber evidence="11">1.8.1.8</ecNumber>
    </submittedName>
</protein>
<dbReference type="Pfam" id="PF13899">
    <property type="entry name" value="Thioredoxin_7"/>
    <property type="match status" value="1"/>
</dbReference>
<dbReference type="EMBL" id="CP018477">
    <property type="protein sequence ID" value="ASV75228.1"/>
    <property type="molecule type" value="Genomic_DNA"/>
</dbReference>
<dbReference type="InterPro" id="IPR013766">
    <property type="entry name" value="Thioredoxin_domain"/>
</dbReference>
<feature type="transmembrane region" description="Helical" evidence="9">
    <location>
        <begin position="267"/>
        <end position="296"/>
    </location>
</feature>
<dbReference type="EC" id="1.8.1.8" evidence="11"/>
<evidence type="ECO:0000256" key="1">
    <source>
        <dbReference type="ARBA" id="ARBA00004651"/>
    </source>
</evidence>
<feature type="region of interest" description="Disordered" evidence="8">
    <location>
        <begin position="195"/>
        <end position="220"/>
    </location>
</feature>
<reference evidence="11 12" key="1">
    <citation type="journal article" name="Front. Microbiol.">
        <title>Sugar Metabolism of the First Thermophilic Planctomycete Thermogutta terrifontis: Comparative Genomic and Transcriptomic Approaches.</title>
        <authorList>
            <person name="Elcheninov A.G."/>
            <person name="Menzel P."/>
            <person name="Gudbergsdottir S.R."/>
            <person name="Slesarev A.I."/>
            <person name="Kadnikov V.V."/>
            <person name="Krogh A."/>
            <person name="Bonch-Osmolovskaya E.A."/>
            <person name="Peng X."/>
            <person name="Kublanov I.V."/>
        </authorList>
    </citation>
    <scope>NUCLEOTIDE SEQUENCE [LARGE SCALE GENOMIC DNA]</scope>
    <source>
        <strain evidence="11 12">R1</strain>
    </source>
</reference>
<keyword evidence="11" id="KW-0560">Oxidoreductase</keyword>
<evidence type="ECO:0000313" key="12">
    <source>
        <dbReference type="Proteomes" id="UP000215086"/>
    </source>
</evidence>
<keyword evidence="6 9" id="KW-0472">Membrane</keyword>
<evidence type="ECO:0000256" key="4">
    <source>
        <dbReference type="ARBA" id="ARBA00022748"/>
    </source>
</evidence>
<evidence type="ECO:0000256" key="2">
    <source>
        <dbReference type="ARBA" id="ARBA00022475"/>
    </source>
</evidence>
<organism evidence="11 12">
    <name type="scientific">Thermogutta terrifontis</name>
    <dbReference type="NCBI Taxonomy" id="1331910"/>
    <lineage>
        <taxon>Bacteria</taxon>
        <taxon>Pseudomonadati</taxon>
        <taxon>Planctomycetota</taxon>
        <taxon>Planctomycetia</taxon>
        <taxon>Pirellulales</taxon>
        <taxon>Thermoguttaceae</taxon>
        <taxon>Thermogutta</taxon>
    </lineage>
</organism>
<feature type="compositionally biased region" description="Basic and acidic residues" evidence="8">
    <location>
        <begin position="199"/>
        <end position="220"/>
    </location>
</feature>
<dbReference type="InterPro" id="IPR003834">
    <property type="entry name" value="Cyt_c_assmbl_TM_dom"/>
</dbReference>
<dbReference type="PROSITE" id="PS00194">
    <property type="entry name" value="THIOREDOXIN_1"/>
    <property type="match status" value="1"/>
</dbReference>
<evidence type="ECO:0000313" key="11">
    <source>
        <dbReference type="EMBL" id="ASV75228.1"/>
    </source>
</evidence>
<keyword evidence="7" id="KW-0676">Redox-active center</keyword>
<evidence type="ECO:0000256" key="8">
    <source>
        <dbReference type="SAM" id="MobiDB-lite"/>
    </source>
</evidence>
<keyword evidence="2" id="KW-1003">Cell membrane</keyword>
<feature type="transmembrane region" description="Helical" evidence="9">
    <location>
        <begin position="520"/>
        <end position="541"/>
    </location>
</feature>
<dbReference type="Pfam" id="PF02683">
    <property type="entry name" value="DsbD_TM"/>
    <property type="match status" value="1"/>
</dbReference>
<gene>
    <name evidence="11" type="ORF">THTE_2626</name>
</gene>
<dbReference type="Proteomes" id="UP000215086">
    <property type="component" value="Chromosome"/>
</dbReference>